<dbReference type="InterPro" id="IPR036465">
    <property type="entry name" value="vWFA_dom_sf"/>
</dbReference>
<dbReference type="SUPFAM" id="SSF53300">
    <property type="entry name" value="vWA-like"/>
    <property type="match status" value="1"/>
</dbReference>
<name>A0A146KKY3_9EUKA</name>
<dbReference type="Pfam" id="PF00012">
    <property type="entry name" value="HSP70"/>
    <property type="match status" value="1"/>
</dbReference>
<keyword evidence="2" id="KW-0067">ATP-binding</keyword>
<dbReference type="InterPro" id="IPR043129">
    <property type="entry name" value="ATPase_NBD"/>
</dbReference>
<keyword evidence="1" id="KW-0547">Nucleotide-binding</keyword>
<dbReference type="InterPro" id="IPR013126">
    <property type="entry name" value="Hsp_70_fam"/>
</dbReference>
<evidence type="ECO:0000256" key="1">
    <source>
        <dbReference type="ARBA" id="ARBA00022741"/>
    </source>
</evidence>
<dbReference type="Gene3D" id="3.90.640.10">
    <property type="entry name" value="Actin, Chain A, domain 4"/>
    <property type="match status" value="1"/>
</dbReference>
<accession>A0A146KKY3</accession>
<reference evidence="3" key="1">
    <citation type="submission" date="2015-07" db="EMBL/GenBank/DDBJ databases">
        <title>Adaptation to a free-living lifestyle via gene acquisitions in the diplomonad Trepomonas sp. PC1.</title>
        <authorList>
            <person name="Xu F."/>
            <person name="Jerlstrom-Hultqvist J."/>
            <person name="Kolisko M."/>
            <person name="Simpson A.G.B."/>
            <person name="Roger A.J."/>
            <person name="Svard S.G."/>
            <person name="Andersson J.O."/>
        </authorList>
    </citation>
    <scope>NUCLEOTIDE SEQUENCE</scope>
    <source>
        <strain evidence="3">PC1</strain>
    </source>
</reference>
<proteinExistence type="predicted"/>
<dbReference type="EMBL" id="GDID01000172">
    <property type="protein sequence ID" value="JAP96434.1"/>
    <property type="molecule type" value="Transcribed_RNA"/>
</dbReference>
<dbReference type="AlphaFoldDB" id="A0A146KKY3"/>
<dbReference type="SUPFAM" id="SSF53067">
    <property type="entry name" value="Actin-like ATPase domain"/>
    <property type="match status" value="2"/>
</dbReference>
<dbReference type="GO" id="GO:0005524">
    <property type="term" value="F:ATP binding"/>
    <property type="evidence" value="ECO:0007669"/>
    <property type="project" value="UniProtKB-KW"/>
</dbReference>
<dbReference type="PANTHER" id="PTHR14187">
    <property type="entry name" value="ALPHA KINASE/ELONGATION FACTOR 2 KINASE"/>
    <property type="match status" value="1"/>
</dbReference>
<dbReference type="Gene3D" id="3.30.420.40">
    <property type="match status" value="2"/>
</dbReference>
<protein>
    <submittedName>
        <fullName evidence="3">von Willebrand factor type A domain-containing protein</fullName>
    </submittedName>
</protein>
<gene>
    <name evidence="3" type="ORF">TPC1_10240</name>
</gene>
<evidence type="ECO:0000313" key="3">
    <source>
        <dbReference type="EMBL" id="JAP96434.1"/>
    </source>
</evidence>
<dbReference type="CDD" id="cd10170">
    <property type="entry name" value="ASKHA_NBD_HSP70"/>
    <property type="match status" value="1"/>
</dbReference>
<organism evidence="3">
    <name type="scientific">Trepomonas sp. PC1</name>
    <dbReference type="NCBI Taxonomy" id="1076344"/>
    <lineage>
        <taxon>Eukaryota</taxon>
        <taxon>Metamonada</taxon>
        <taxon>Diplomonadida</taxon>
        <taxon>Hexamitidae</taxon>
        <taxon>Hexamitinae</taxon>
        <taxon>Trepomonas</taxon>
    </lineage>
</organism>
<dbReference type="CDD" id="cd00198">
    <property type="entry name" value="vWFA"/>
    <property type="match status" value="1"/>
</dbReference>
<dbReference type="PANTHER" id="PTHR14187:SF5">
    <property type="entry name" value="HEAT SHOCK 70 KDA PROTEIN 12A"/>
    <property type="match status" value="1"/>
</dbReference>
<dbReference type="GO" id="GO:0140662">
    <property type="term" value="F:ATP-dependent protein folding chaperone"/>
    <property type="evidence" value="ECO:0007669"/>
    <property type="project" value="InterPro"/>
</dbReference>
<dbReference type="Gene3D" id="3.40.50.410">
    <property type="entry name" value="von Willebrand factor, type A domain"/>
    <property type="match status" value="1"/>
</dbReference>
<evidence type="ECO:0000256" key="2">
    <source>
        <dbReference type="ARBA" id="ARBA00022840"/>
    </source>
</evidence>
<sequence length="838" mass="95046">MSKQSNMTVIAIDLGTTTTAVAIRFAGEDIIHTFSPITGKEESQKTPSDLHVFLDSPNEKITIDNSQLGNEITQKFENKAYHFHFQAYKMALYDTKIQGQDVDKIEFKNEINYPSLPVVQPICKTVHMELSAIYTIVVAHIRKAIDNWFKRQGKNLDVQNTVWVATVPAIAGPKQKEFMRKIFVEGMGTFNGQQIQDDHLFCVLEPEGAFLYALMTKLAQITDGETLNVVAIDVGGGTLDTTVAAFQNGSEPEIKKSNFGSCVGGADVDKAFMNDIREMTQFDTFAANLPQAKQQTIMSNILDQFQKQKHEFFGQDQNQVADKDFDIQIDDLLIDPVQQIPLIRTVLESDDWGGSDLDEDERDALLLDNGGSWSIVFKVPFAIQRFMEPISSLISQRIRQLVNEAKSDKYKIDMGIILGGFSFCKSLVSKVQNDFFNDFKIANFGNKSSLAIVMGATMFNRFNLKKSIPQYIGLEVLWPYSMISNENLQTIKTDMPELCCDICETTPVGLKYLFNKGREVETQDQYIIVEHQFQAPTKNTESIDFIMYYMPETLKSPPQNFAFTKKYKSEKVETIMGFSIKTTPEFRELEWKDQILTVQFKYEIQSNQVLCVTKWPNQTEWEHNADIRRFYPQPIEKRFKKCVMQKFHTIFAIDRSGSMGAPTLDKKKRLVQALPKDRVGDVIETGILEFLKIRKGQNMLDQDKYSAIFFDHEAQLKWNAQSVQNPEEVIKQYVQPRGGTDFGPAFTQAIQQAGILGKEYVPLLIFLSDGEGAWGGDPLLNNVQATFGQNQHYINFGDSDALNKLAKRFGLEAKAASDLDKLKTVVEQIATIPIYCNE</sequence>